<feature type="compositionally biased region" description="Polar residues" evidence="2">
    <location>
        <begin position="932"/>
        <end position="954"/>
    </location>
</feature>
<feature type="compositionally biased region" description="Basic and acidic residues" evidence="2">
    <location>
        <begin position="566"/>
        <end position="575"/>
    </location>
</feature>
<gene>
    <name evidence="5" type="ORF">QYE76_005234</name>
</gene>
<dbReference type="Pfam" id="PF03004">
    <property type="entry name" value="Transposase_24"/>
    <property type="match status" value="1"/>
</dbReference>
<feature type="coiled-coil region" evidence="1">
    <location>
        <begin position="872"/>
        <end position="899"/>
    </location>
</feature>
<keyword evidence="6" id="KW-1185">Reference proteome</keyword>
<dbReference type="Pfam" id="PF13966">
    <property type="entry name" value="zf-RVT"/>
    <property type="match status" value="1"/>
</dbReference>
<feature type="region of interest" description="Disordered" evidence="2">
    <location>
        <begin position="928"/>
        <end position="954"/>
    </location>
</feature>
<organism evidence="5 6">
    <name type="scientific">Lolium multiflorum</name>
    <name type="common">Italian ryegrass</name>
    <name type="synonym">Lolium perenne subsp. multiflorum</name>
    <dbReference type="NCBI Taxonomy" id="4521"/>
    <lineage>
        <taxon>Eukaryota</taxon>
        <taxon>Viridiplantae</taxon>
        <taxon>Streptophyta</taxon>
        <taxon>Embryophyta</taxon>
        <taxon>Tracheophyta</taxon>
        <taxon>Spermatophyta</taxon>
        <taxon>Magnoliopsida</taxon>
        <taxon>Liliopsida</taxon>
        <taxon>Poales</taxon>
        <taxon>Poaceae</taxon>
        <taxon>BOP clade</taxon>
        <taxon>Pooideae</taxon>
        <taxon>Poodae</taxon>
        <taxon>Poeae</taxon>
        <taxon>Poeae Chloroplast Group 2 (Poeae type)</taxon>
        <taxon>Loliodinae</taxon>
        <taxon>Loliinae</taxon>
        <taxon>Lolium</taxon>
    </lineage>
</organism>
<feature type="region of interest" description="Disordered" evidence="2">
    <location>
        <begin position="539"/>
        <end position="615"/>
    </location>
</feature>
<feature type="domain" description="Reverse transcriptase zinc-binding" evidence="4">
    <location>
        <begin position="1324"/>
        <end position="1408"/>
    </location>
</feature>
<feature type="compositionally biased region" description="Acidic residues" evidence="2">
    <location>
        <begin position="576"/>
        <end position="587"/>
    </location>
</feature>
<feature type="region of interest" description="Disordered" evidence="2">
    <location>
        <begin position="1010"/>
        <end position="1045"/>
    </location>
</feature>
<evidence type="ECO:0000256" key="2">
    <source>
        <dbReference type="SAM" id="MobiDB-lite"/>
    </source>
</evidence>
<dbReference type="PANTHER" id="PTHR10775:SF185">
    <property type="entry name" value="OS08G0208400 PROTEIN"/>
    <property type="match status" value="1"/>
</dbReference>
<dbReference type="Pfam" id="PF03017">
    <property type="entry name" value="Transposase_23"/>
    <property type="match status" value="1"/>
</dbReference>
<dbReference type="PANTHER" id="PTHR10775">
    <property type="entry name" value="OS08G0208400 PROTEIN"/>
    <property type="match status" value="1"/>
</dbReference>
<feature type="domain" description="Transposase Tnp1/En/Spm-like" evidence="3">
    <location>
        <begin position="1114"/>
        <end position="1143"/>
    </location>
</feature>
<accession>A0AAD8W232</accession>
<keyword evidence="1" id="KW-0175">Coiled coil</keyword>
<sequence>MSGYNTWLFHGEDLEVPATDCSSDDEEYADSDQMDNMLLEGFGMYDSSTLGEDDDEEVGSEDDADLYFDVEAYNKLVLDGSKELFPGCNKLTKLQFLVKLMNIKNMYGVPNACFDDTLTLFKAAIPDGDSLPKNFHACKKYIKDVGLGYESIDACKHDCIMFRGEHSEATVCPVCNTSRWRSVNKGSDGKREYKVAHKVIRHFPLKHRVRRLFRCSETSANISWHKTGRTKDSFMRHPADSPAWKAFDEEHPWFREDARSDEVSFNGKTEFKEAPTQPTGMEISKLTEALYTDYGKLQKTQNKKKRKKTEDEECEDIYCHTVEATFKKRSVFFQLPYWKTLLIRNNLDIMHIEKNVFDNIVNTVLDVDKRSKDNLNARKDLQLMNIRSDLHADFTGPKPVIPKAIYHMNAVGKKYFLKVLKHAVFPDGYASSLFAKVQIDSNRIVGLKTHDCHIIMQDLFPMALCRSLPQNVCTPLIRISTVSLDSQHKRLERLNHQLHKMDLPSADMPIDDGKTKLYLLQNAKDRCLYYSQLEAARNYCTEEEEEEEEEEEDEDGKEYDAEFDDDKTGQGKYEEEQYAQEQYEEEEHAPAQSRTEEANQEIKGTKGKKKEGVRGPTEMKKFWEKHGPDNKVELVFNHLGQPCGVKTSKLANFIGSCVKGKEVSMGHDEWRKVPESEKDRLWTVVKGFFNIGDEHKDWVMKSASKKWRTFRAHLKDTYFDDELSLSQNIKNGCDERIPEMQWKKSCKYWKSVKFFRLSVKNKASRRSQDNAHHTAGSRSFAVVLEQEELKKKRPVSRAELYSIVHTNNKGQPVDTYSSTKIAAIKEELGKNPELISEAHHQGDIYSKIFPETRKSRMHGLGLMVGGKTSQILDQAIVALKDSKDENKELREMIRTMAESHKALVIRSQAMEEKIEGLILSQQQVSTQATTTFPASNDGEPSNTQEAGKRSTSQEVNHAVTNIQSLSLVKPKRAAVINAQEDKKEDQSVPAPALVLKVDKSAVTAALKVKEQDKETATETLEDDQRDSGDLKKRPRKKKLEDIPEGKKRQYMVHKVKLEKLKENSAASLKCKPHKENEIHAFKRGMEVSLRSPNSLQLVASATVSNVDDKETCPDYVEVLVNYVMKKSTMLPRPHGKIKKMSSAQATCILWPRIHMNVVTQSEIVHQQIWKGHDEERSRVDKDGVSVVVEKTKKLKRGSTDMSQNEVVEAGINWMCPQNFSGHSKMCPKRVSLGDGKRALFWRSTWLGEAPLDRQFPGLFETSRRKNKTVAAALHNNSWVHDMARNFPPQLLRDFIKLWRMIRATTLRPDVPDTISWLLSKGGSYTASSAYKIHFEGQVRSEAPTIVWQQWAPAKCKFFLWLLLHDRLWCADRLQRRRWPNEYFCPLCVRNLETSWHLFFECPFAQQIWGGVAAWTNCGSLAPTVWANERNFESVWHQIMEKALPRHRKGIKSIFTLVCWGIWKERNSRIFNNKISAKSTIIACIRDEAREWAFANAKALRELLFDPP</sequence>
<evidence type="ECO:0008006" key="7">
    <source>
        <dbReference type="Google" id="ProtNLM"/>
    </source>
</evidence>
<comment type="caution">
    <text evidence="5">The sequence shown here is derived from an EMBL/GenBank/DDBJ whole genome shotgun (WGS) entry which is preliminary data.</text>
</comment>
<dbReference type="InterPro" id="IPR026960">
    <property type="entry name" value="RVT-Znf"/>
</dbReference>
<evidence type="ECO:0000256" key="1">
    <source>
        <dbReference type="SAM" id="Coils"/>
    </source>
</evidence>
<evidence type="ECO:0000313" key="5">
    <source>
        <dbReference type="EMBL" id="KAK1630919.1"/>
    </source>
</evidence>
<evidence type="ECO:0000259" key="3">
    <source>
        <dbReference type="Pfam" id="PF03017"/>
    </source>
</evidence>
<dbReference type="Proteomes" id="UP001231189">
    <property type="component" value="Unassembled WGS sequence"/>
</dbReference>
<proteinExistence type="predicted"/>
<reference evidence="5" key="1">
    <citation type="submission" date="2023-07" db="EMBL/GenBank/DDBJ databases">
        <title>A chromosome-level genome assembly of Lolium multiflorum.</title>
        <authorList>
            <person name="Chen Y."/>
            <person name="Copetti D."/>
            <person name="Kolliker R."/>
            <person name="Studer B."/>
        </authorList>
    </citation>
    <scope>NUCLEOTIDE SEQUENCE</scope>
    <source>
        <strain evidence="5">02402/16</strain>
        <tissue evidence="5">Leaf</tissue>
    </source>
</reference>
<dbReference type="InterPro" id="IPR004264">
    <property type="entry name" value="Transposase_23"/>
</dbReference>
<evidence type="ECO:0000313" key="6">
    <source>
        <dbReference type="Proteomes" id="UP001231189"/>
    </source>
</evidence>
<protein>
    <recommendedName>
        <fullName evidence="7">Reverse transcriptase zinc-binding domain-containing protein</fullName>
    </recommendedName>
</protein>
<evidence type="ECO:0000259" key="4">
    <source>
        <dbReference type="Pfam" id="PF13966"/>
    </source>
</evidence>
<dbReference type="EMBL" id="JAUUTY010000005">
    <property type="protein sequence ID" value="KAK1630919.1"/>
    <property type="molecule type" value="Genomic_DNA"/>
</dbReference>
<name>A0AAD8W232_LOLMU</name>
<dbReference type="InterPro" id="IPR004252">
    <property type="entry name" value="Probable_transposase_24"/>
</dbReference>
<feature type="compositionally biased region" description="Acidic residues" evidence="2">
    <location>
        <begin position="541"/>
        <end position="565"/>
    </location>
</feature>